<comment type="caution">
    <text evidence="1">The sequence shown here is derived from an EMBL/GenBank/DDBJ whole genome shotgun (WGS) entry which is preliminary data.</text>
</comment>
<evidence type="ECO:0000313" key="2">
    <source>
        <dbReference type="Proteomes" id="UP000093412"/>
    </source>
</evidence>
<gene>
    <name evidence="1" type="ORF">OERS_39190</name>
</gene>
<proteinExistence type="predicted"/>
<name>A0ABX2XYN0_9CELL</name>
<protein>
    <submittedName>
        <fullName evidence="1">Uncharacterized protein</fullName>
    </submittedName>
</protein>
<accession>A0ABX2XYN0</accession>
<keyword evidence="2" id="KW-1185">Reference proteome</keyword>
<dbReference type="EMBL" id="MAQA01000079">
    <property type="protein sequence ID" value="OCI29397.1"/>
    <property type="molecule type" value="Genomic_DNA"/>
</dbReference>
<reference evidence="1 2" key="1">
    <citation type="submission" date="2016-06" db="EMBL/GenBank/DDBJ databases">
        <title>Genome sequence of Oerskovia enterophila DSM 43852.</title>
        <authorList>
            <person name="Poehlein A."/>
            <person name="Jag V."/>
            <person name="Bengelsdorf F.R."/>
            <person name="Daniel R."/>
            <person name="Duerre P."/>
        </authorList>
    </citation>
    <scope>NUCLEOTIDE SEQUENCE [LARGE SCALE GENOMIC DNA]</scope>
    <source>
        <strain evidence="1 2">DSM 43852</strain>
    </source>
</reference>
<organism evidence="1 2">
    <name type="scientific">Oerskovia enterophila</name>
    <dbReference type="NCBI Taxonomy" id="43678"/>
    <lineage>
        <taxon>Bacteria</taxon>
        <taxon>Bacillati</taxon>
        <taxon>Actinomycetota</taxon>
        <taxon>Actinomycetes</taxon>
        <taxon>Micrococcales</taxon>
        <taxon>Cellulomonadaceae</taxon>
        <taxon>Oerskovia</taxon>
    </lineage>
</organism>
<dbReference type="Proteomes" id="UP000093412">
    <property type="component" value="Unassembled WGS sequence"/>
</dbReference>
<evidence type="ECO:0000313" key="1">
    <source>
        <dbReference type="EMBL" id="OCI29397.1"/>
    </source>
</evidence>
<sequence length="33" mass="3362">MMPGAAHRGGTVAVGDVIGVELPAGPHHRLQMV</sequence>